<evidence type="ECO:0000259" key="3">
    <source>
        <dbReference type="Pfam" id="PF13538"/>
    </source>
</evidence>
<dbReference type="InterPro" id="IPR000212">
    <property type="entry name" value="DNA_helicase_UvrD/REP"/>
</dbReference>
<gene>
    <name evidence="4" type="ORF">D777_01123</name>
</gene>
<dbReference type="GO" id="GO:0005524">
    <property type="term" value="F:ATP binding"/>
    <property type="evidence" value="ECO:0007669"/>
    <property type="project" value="InterPro"/>
</dbReference>
<evidence type="ECO:0000313" key="4">
    <source>
        <dbReference type="EMBL" id="KEF32489.1"/>
    </source>
</evidence>
<name>A0A072N443_9GAMM</name>
<sequence length="566" mass="63514">MIPELSEAQLHELPSKAEAKVYRSFRDNLDSSYTALFQVGWILKREQDRARDGECDFIICHPQLGYLCIEVKGGGVSYEAGSNAWYSLDRHRQKHLIKDPVQQALRAKYSLFSKLKEHPASRGYNLNTVLRGHAVYFPDIGDSKPLSRPDMPASLIGTEATLRNPEEWIDEVFSYWGAEDSGNKPIGQSGIDLIEKVFARSFTVAPLVSSQLNELEQQRIKLTNEQIRTLDLLQSHRRVAIRGGAGTGKTVLALEKGRRLASEGFRTLLTCYNRQLADHLASLCHDIENLDVMGFHQLCHHWVERVEKVSGRQLKHEAKVNYPGAGFFDVQLPVALSFALDEVPERYEAIVCDEGQDFGEEYWLPLELLLSDSDSSPFYVFYDENQNIYSRAGTFPIETPPITLTKNCRNTSAIHRAAYAHYRGAAVDPPELEGSDLVFDTAPNHAAQARKIHSKIVDLIDRQHVAPHEITVLIGDAQNKFNYYGCLRNLPLPGGASWLEEGHRAENTVLLETVHRFKGLESPVVLLWGLDGLDPEVNREVLYVGMSRAKSLLIVSGTVATIDGLQ</sequence>
<protein>
    <recommendedName>
        <fullName evidence="1">DNA 3'-5' helicase II</fullName>
    </recommendedName>
</protein>
<reference evidence="4 5" key="1">
    <citation type="submission" date="2012-12" db="EMBL/GenBank/DDBJ databases">
        <title>Genome assembly of Marinobacter sp. AK21.</title>
        <authorList>
            <person name="Khatri I."/>
            <person name="Kumar R."/>
            <person name="Vaidya B."/>
            <person name="Subramanian S."/>
            <person name="Pinnaka A."/>
        </authorList>
    </citation>
    <scope>NUCLEOTIDE SEQUENCE [LARGE SCALE GENOMIC DNA]</scope>
    <source>
        <strain evidence="4 5">AK21</strain>
    </source>
</reference>
<dbReference type="EMBL" id="ANIE01000003">
    <property type="protein sequence ID" value="KEF32489.1"/>
    <property type="molecule type" value="Genomic_DNA"/>
</dbReference>
<dbReference type="InterPro" id="IPR027785">
    <property type="entry name" value="UvrD-like_helicase_C"/>
</dbReference>
<dbReference type="GO" id="GO:0043138">
    <property type="term" value="F:3'-5' DNA helicase activity"/>
    <property type="evidence" value="ECO:0007669"/>
    <property type="project" value="TreeGrafter"/>
</dbReference>
<dbReference type="InterPro" id="IPR027417">
    <property type="entry name" value="P-loop_NTPase"/>
</dbReference>
<dbReference type="Proteomes" id="UP000035057">
    <property type="component" value="Unassembled WGS sequence"/>
</dbReference>
<accession>A0A072N443</accession>
<dbReference type="STRING" id="1137280.D777_01123"/>
<dbReference type="InterPro" id="IPR011528">
    <property type="entry name" value="NERD"/>
</dbReference>
<dbReference type="Gene3D" id="3.40.50.300">
    <property type="entry name" value="P-loop containing nucleotide triphosphate hydrolases"/>
    <property type="match status" value="2"/>
</dbReference>
<organism evidence="4 5">
    <name type="scientific">Marinobacter nitratireducens</name>
    <dbReference type="NCBI Taxonomy" id="1137280"/>
    <lineage>
        <taxon>Bacteria</taxon>
        <taxon>Pseudomonadati</taxon>
        <taxon>Pseudomonadota</taxon>
        <taxon>Gammaproteobacteria</taxon>
        <taxon>Pseudomonadales</taxon>
        <taxon>Marinobacteraceae</taxon>
        <taxon>Marinobacter</taxon>
    </lineage>
</organism>
<dbReference type="Pfam" id="PF13538">
    <property type="entry name" value="UvrD_C_2"/>
    <property type="match status" value="1"/>
</dbReference>
<evidence type="ECO:0000259" key="2">
    <source>
        <dbReference type="Pfam" id="PF08378"/>
    </source>
</evidence>
<comment type="caution">
    <text evidence="4">The sequence shown here is derived from an EMBL/GenBank/DDBJ whole genome shotgun (WGS) entry which is preliminary data.</text>
</comment>
<dbReference type="Pfam" id="PF08378">
    <property type="entry name" value="NERD"/>
    <property type="match status" value="1"/>
</dbReference>
<dbReference type="PANTHER" id="PTHR11070">
    <property type="entry name" value="UVRD / RECB / PCRA DNA HELICASE FAMILY MEMBER"/>
    <property type="match status" value="1"/>
</dbReference>
<dbReference type="AlphaFoldDB" id="A0A072N443"/>
<dbReference type="GO" id="GO:0000725">
    <property type="term" value="P:recombinational repair"/>
    <property type="evidence" value="ECO:0007669"/>
    <property type="project" value="TreeGrafter"/>
</dbReference>
<dbReference type="PATRIC" id="fig|1137280.3.peg.937"/>
<evidence type="ECO:0000256" key="1">
    <source>
        <dbReference type="ARBA" id="ARBA00034923"/>
    </source>
</evidence>
<evidence type="ECO:0000313" key="5">
    <source>
        <dbReference type="Proteomes" id="UP000035057"/>
    </source>
</evidence>
<dbReference type="GO" id="GO:0003677">
    <property type="term" value="F:DNA binding"/>
    <property type="evidence" value="ECO:0007669"/>
    <property type="project" value="InterPro"/>
</dbReference>
<dbReference type="SUPFAM" id="SSF52540">
    <property type="entry name" value="P-loop containing nucleoside triphosphate hydrolases"/>
    <property type="match status" value="1"/>
</dbReference>
<keyword evidence="5" id="KW-1185">Reference proteome</keyword>
<dbReference type="PANTHER" id="PTHR11070:SF2">
    <property type="entry name" value="ATP-DEPENDENT DNA HELICASE SRS2"/>
    <property type="match status" value="1"/>
</dbReference>
<proteinExistence type="predicted"/>
<feature type="domain" description="NERD" evidence="2">
    <location>
        <begin position="16"/>
        <end position="117"/>
    </location>
</feature>
<feature type="domain" description="UvrD-like helicase C-terminal" evidence="3">
    <location>
        <begin position="511"/>
        <end position="555"/>
    </location>
</feature>